<feature type="signal peptide" evidence="8">
    <location>
        <begin position="1"/>
        <end position="20"/>
    </location>
</feature>
<comment type="catalytic activity">
    <reaction evidence="6">
        <text>L-methionyl-[protein] + [thioredoxin]-disulfide + H2O = L-methionyl-(S)-S-oxide-[protein] + [thioredoxin]-dithiol</text>
        <dbReference type="Rhea" id="RHEA:14217"/>
        <dbReference type="Rhea" id="RHEA-COMP:10698"/>
        <dbReference type="Rhea" id="RHEA-COMP:10700"/>
        <dbReference type="Rhea" id="RHEA-COMP:12313"/>
        <dbReference type="Rhea" id="RHEA-COMP:12315"/>
        <dbReference type="ChEBI" id="CHEBI:15377"/>
        <dbReference type="ChEBI" id="CHEBI:16044"/>
        <dbReference type="ChEBI" id="CHEBI:29950"/>
        <dbReference type="ChEBI" id="CHEBI:44120"/>
        <dbReference type="ChEBI" id="CHEBI:50058"/>
        <dbReference type="EC" id="1.8.4.11"/>
    </reaction>
</comment>
<dbReference type="Pfam" id="PF01625">
    <property type="entry name" value="PMSR"/>
    <property type="match status" value="2"/>
</dbReference>
<evidence type="ECO:0000256" key="5">
    <source>
        <dbReference type="ARBA" id="ARBA00030643"/>
    </source>
</evidence>
<evidence type="ECO:0000313" key="11">
    <source>
        <dbReference type="Proteomes" id="UP000095751"/>
    </source>
</evidence>
<reference evidence="10 11" key="1">
    <citation type="submission" date="2016-09" db="EMBL/GenBank/DDBJ databases">
        <title>Extensive genetic diversity and differential bi-allelic expression allows diatom success in the polar Southern Ocean.</title>
        <authorList>
            <consortium name="DOE Joint Genome Institute"/>
            <person name="Mock T."/>
            <person name="Otillar R.P."/>
            <person name="Strauss J."/>
            <person name="Dupont C."/>
            <person name="Frickenhaus S."/>
            <person name="Maumus F."/>
            <person name="Mcmullan M."/>
            <person name="Sanges R."/>
            <person name="Schmutz J."/>
            <person name="Toseland A."/>
            <person name="Valas R."/>
            <person name="Veluchamy A."/>
            <person name="Ward B.J."/>
            <person name="Allen A."/>
            <person name="Barry K."/>
            <person name="Falciatore A."/>
            <person name="Ferrante M."/>
            <person name="Fortunato A.E."/>
            <person name="Gloeckner G."/>
            <person name="Gruber A."/>
            <person name="Hipkin R."/>
            <person name="Janech M."/>
            <person name="Kroth P."/>
            <person name="Leese F."/>
            <person name="Lindquist E."/>
            <person name="Lyon B.R."/>
            <person name="Martin J."/>
            <person name="Mayer C."/>
            <person name="Parker M."/>
            <person name="Quesneville H."/>
            <person name="Raymond J."/>
            <person name="Uhlig C."/>
            <person name="Valentin K.U."/>
            <person name="Worden A.Z."/>
            <person name="Armbrust E.V."/>
            <person name="Bowler C."/>
            <person name="Green B."/>
            <person name="Moulton V."/>
            <person name="Van Oosterhout C."/>
            <person name="Grigoriev I."/>
        </authorList>
    </citation>
    <scope>NUCLEOTIDE SEQUENCE [LARGE SCALE GENOMIC DNA]</scope>
    <source>
        <strain evidence="10 11">CCMP1102</strain>
    </source>
</reference>
<proteinExistence type="inferred from homology"/>
<comment type="catalytic activity">
    <reaction evidence="7">
        <text>[thioredoxin]-disulfide + L-methionine + H2O = L-methionine (S)-S-oxide + [thioredoxin]-dithiol</text>
        <dbReference type="Rhea" id="RHEA:19993"/>
        <dbReference type="Rhea" id="RHEA-COMP:10698"/>
        <dbReference type="Rhea" id="RHEA-COMP:10700"/>
        <dbReference type="ChEBI" id="CHEBI:15377"/>
        <dbReference type="ChEBI" id="CHEBI:29950"/>
        <dbReference type="ChEBI" id="CHEBI:50058"/>
        <dbReference type="ChEBI" id="CHEBI:57844"/>
        <dbReference type="ChEBI" id="CHEBI:58772"/>
        <dbReference type="EC" id="1.8.4.11"/>
    </reaction>
</comment>
<accession>A0A1E7EMJ3</accession>
<evidence type="ECO:0000256" key="7">
    <source>
        <dbReference type="ARBA" id="ARBA00048782"/>
    </source>
</evidence>
<feature type="domain" description="Peptide methionine sulphoxide reductase MsrA" evidence="9">
    <location>
        <begin position="103"/>
        <end position="153"/>
    </location>
</feature>
<dbReference type="PANTHER" id="PTHR42799:SF2">
    <property type="entry name" value="MITOCHONDRIAL PEPTIDE METHIONINE SULFOXIDE REDUCTASE"/>
    <property type="match status" value="1"/>
</dbReference>
<dbReference type="SUPFAM" id="SSF55068">
    <property type="entry name" value="Peptide methionine sulfoxide reductase"/>
    <property type="match status" value="1"/>
</dbReference>
<evidence type="ECO:0000256" key="1">
    <source>
        <dbReference type="ARBA" id="ARBA00005591"/>
    </source>
</evidence>
<protein>
    <recommendedName>
        <fullName evidence="2">peptide-methionine (S)-S-oxide reductase</fullName>
        <ecNumber evidence="2">1.8.4.11</ecNumber>
    </recommendedName>
    <alternativeName>
        <fullName evidence="5">Peptide-methionine (S)-S-oxide reductase</fullName>
    </alternativeName>
    <alternativeName>
        <fullName evidence="4">Protein-methionine-S-oxide reductase</fullName>
    </alternativeName>
</protein>
<evidence type="ECO:0000256" key="8">
    <source>
        <dbReference type="SAM" id="SignalP"/>
    </source>
</evidence>
<feature type="chain" id="PRO_5009192009" description="peptide-methionine (S)-S-oxide reductase" evidence="8">
    <location>
        <begin position="21"/>
        <end position="299"/>
    </location>
</feature>
<evidence type="ECO:0000256" key="4">
    <source>
        <dbReference type="ARBA" id="ARBA00030273"/>
    </source>
</evidence>
<dbReference type="InterPro" id="IPR036509">
    <property type="entry name" value="Met_Sox_Rdtase_MsrA_sf"/>
</dbReference>
<dbReference type="InterPro" id="IPR002569">
    <property type="entry name" value="Met_Sox_Rdtase_MsrA_dom"/>
</dbReference>
<comment type="similarity">
    <text evidence="1">Belongs to the MsrA Met sulfoxide reductase family.</text>
</comment>
<dbReference type="OrthoDB" id="77405at2759"/>
<dbReference type="InParanoid" id="A0A1E7EMJ3"/>
<dbReference type="GO" id="GO:0008113">
    <property type="term" value="F:peptide-methionine (S)-S-oxide reductase activity"/>
    <property type="evidence" value="ECO:0007669"/>
    <property type="project" value="UniProtKB-EC"/>
</dbReference>
<evidence type="ECO:0000313" key="10">
    <source>
        <dbReference type="EMBL" id="OEU07016.1"/>
    </source>
</evidence>
<dbReference type="InterPro" id="IPR050162">
    <property type="entry name" value="MsrA_MetSO_reductase"/>
</dbReference>
<dbReference type="GO" id="GO:0034599">
    <property type="term" value="P:cellular response to oxidative stress"/>
    <property type="evidence" value="ECO:0007669"/>
    <property type="project" value="TreeGrafter"/>
</dbReference>
<gene>
    <name evidence="10" type="primary">PMSR_1</name>
    <name evidence="10" type="ORF">FRACYDRAFT_265304</name>
</gene>
<dbReference type="Gene3D" id="3.30.1060.10">
    <property type="entry name" value="Peptide methionine sulphoxide reductase MsrA"/>
    <property type="match status" value="2"/>
</dbReference>
<dbReference type="GO" id="GO:0005737">
    <property type="term" value="C:cytoplasm"/>
    <property type="evidence" value="ECO:0007669"/>
    <property type="project" value="TreeGrafter"/>
</dbReference>
<evidence type="ECO:0000256" key="2">
    <source>
        <dbReference type="ARBA" id="ARBA00012502"/>
    </source>
</evidence>
<dbReference type="EC" id="1.8.4.11" evidence="2"/>
<evidence type="ECO:0000256" key="6">
    <source>
        <dbReference type="ARBA" id="ARBA00047806"/>
    </source>
</evidence>
<keyword evidence="8" id="KW-0732">Signal</keyword>
<keyword evidence="11" id="KW-1185">Reference proteome</keyword>
<dbReference type="AlphaFoldDB" id="A0A1E7EMJ3"/>
<evidence type="ECO:0000256" key="3">
    <source>
        <dbReference type="ARBA" id="ARBA00023002"/>
    </source>
</evidence>
<dbReference type="EMBL" id="KV784394">
    <property type="protein sequence ID" value="OEU07016.1"/>
    <property type="molecule type" value="Genomic_DNA"/>
</dbReference>
<dbReference type="PANTHER" id="PTHR42799">
    <property type="entry name" value="MITOCHONDRIAL PEPTIDE METHIONINE SULFOXIDE REDUCTASE"/>
    <property type="match status" value="1"/>
</dbReference>
<feature type="domain" description="Peptide methionine sulphoxide reductase MsrA" evidence="9">
    <location>
        <begin position="154"/>
        <end position="238"/>
    </location>
</feature>
<sequence>MKVSLLSLLMFAIASSSTRAFVARSSNNLTHKVSAQNSTTKRSMIGNILDLISGGGGGGMEKGLIAKEDALPGRSTKMANIDGLRHFVLGNKLEEVPEGMKVAVFANGCFWGSEKGIWRLPGDGIHSTAVGYCAGYTPNPTYEEACSGRTGHTKSHDPCSGMGQGNDRGTQYRSGFYYFDDEQKQLIESSKVAYETALNNGKSITTEIAAATDYDQLWYFGESYHQQYLAKPGARPYCSAKPQGVSVPSYEEWTPFGDDDKLNDYHRPKLPETFWSKHAPQKGCSVVNAPNGVILAGEY</sequence>
<name>A0A1E7EMJ3_9STRA</name>
<keyword evidence="3" id="KW-0560">Oxidoreductase</keyword>
<evidence type="ECO:0000259" key="9">
    <source>
        <dbReference type="Pfam" id="PF01625"/>
    </source>
</evidence>
<dbReference type="Proteomes" id="UP000095751">
    <property type="component" value="Unassembled WGS sequence"/>
</dbReference>
<organism evidence="10 11">
    <name type="scientific">Fragilariopsis cylindrus CCMP1102</name>
    <dbReference type="NCBI Taxonomy" id="635003"/>
    <lineage>
        <taxon>Eukaryota</taxon>
        <taxon>Sar</taxon>
        <taxon>Stramenopiles</taxon>
        <taxon>Ochrophyta</taxon>
        <taxon>Bacillariophyta</taxon>
        <taxon>Bacillariophyceae</taxon>
        <taxon>Bacillariophycidae</taxon>
        <taxon>Bacillariales</taxon>
        <taxon>Bacillariaceae</taxon>
        <taxon>Fragilariopsis</taxon>
    </lineage>
</organism>
<dbReference type="KEGG" id="fcy:FRACYDRAFT_265304"/>